<organism evidence="1 2">
    <name type="scientific">Basidiobolus meristosporus CBS 931.73</name>
    <dbReference type="NCBI Taxonomy" id="1314790"/>
    <lineage>
        <taxon>Eukaryota</taxon>
        <taxon>Fungi</taxon>
        <taxon>Fungi incertae sedis</taxon>
        <taxon>Zoopagomycota</taxon>
        <taxon>Entomophthoromycotina</taxon>
        <taxon>Basidiobolomycetes</taxon>
        <taxon>Basidiobolales</taxon>
        <taxon>Basidiobolaceae</taxon>
        <taxon>Basidiobolus</taxon>
    </lineage>
</organism>
<comment type="caution">
    <text evidence="1">The sequence shown here is derived from an EMBL/GenBank/DDBJ whole genome shotgun (WGS) entry which is preliminary data.</text>
</comment>
<evidence type="ECO:0000313" key="1">
    <source>
        <dbReference type="EMBL" id="ORX76140.1"/>
    </source>
</evidence>
<dbReference type="InParanoid" id="A0A1Y1WRH7"/>
<reference evidence="1 2" key="1">
    <citation type="submission" date="2016-07" db="EMBL/GenBank/DDBJ databases">
        <title>Pervasive Adenine N6-methylation of Active Genes in Fungi.</title>
        <authorList>
            <consortium name="DOE Joint Genome Institute"/>
            <person name="Mondo S.J."/>
            <person name="Dannebaum R.O."/>
            <person name="Kuo R.C."/>
            <person name="Labutti K."/>
            <person name="Haridas S."/>
            <person name="Kuo A."/>
            <person name="Salamov A."/>
            <person name="Ahrendt S.R."/>
            <person name="Lipzen A."/>
            <person name="Sullivan W."/>
            <person name="Andreopoulos W.B."/>
            <person name="Clum A."/>
            <person name="Lindquist E."/>
            <person name="Daum C."/>
            <person name="Ramamoorthy G.K."/>
            <person name="Gryganskyi A."/>
            <person name="Culley D."/>
            <person name="Magnuson J.K."/>
            <person name="James T.Y."/>
            <person name="O'Malley M.A."/>
            <person name="Stajich J.E."/>
            <person name="Spatafora J.W."/>
            <person name="Visel A."/>
            <person name="Grigoriev I.V."/>
        </authorList>
    </citation>
    <scope>NUCLEOTIDE SEQUENCE [LARGE SCALE GENOMIC DNA]</scope>
    <source>
        <strain evidence="1 2">CBS 931.73</strain>
    </source>
</reference>
<dbReference type="EMBL" id="MCFE01000962">
    <property type="protein sequence ID" value="ORX76140.1"/>
    <property type="molecule type" value="Genomic_DNA"/>
</dbReference>
<name>A0A1Y1WRH7_9FUNG</name>
<dbReference type="AlphaFoldDB" id="A0A1Y1WRH7"/>
<gene>
    <name evidence="1" type="ORF">K493DRAFT_309069</name>
</gene>
<protein>
    <submittedName>
        <fullName evidence="1">Uncharacterized protein</fullName>
    </submittedName>
</protein>
<keyword evidence="2" id="KW-1185">Reference proteome</keyword>
<accession>A0A1Y1WRH7</accession>
<sequence length="159" mass="17288">MAAYYFCLPIVMAAGCRLNPRTYNKGPKRCDQSSCTETIEVDIEDSYTAEGSVNSGVKAFEGLLEIGGAAKCSTTSKVSTKKTIESRMVKGERSGKSQCAHNEAPILIGDALATSQNCYDINDDPGVKGNCDIPIGSWLPEFFYSKTFTISILYYHILS</sequence>
<dbReference type="Proteomes" id="UP000193498">
    <property type="component" value="Unassembled WGS sequence"/>
</dbReference>
<evidence type="ECO:0000313" key="2">
    <source>
        <dbReference type="Proteomes" id="UP000193498"/>
    </source>
</evidence>
<proteinExistence type="predicted"/>